<dbReference type="Pfam" id="PF22882">
    <property type="entry name" value="GT-D-like"/>
    <property type="match status" value="1"/>
</dbReference>
<reference evidence="2 3" key="1">
    <citation type="submission" date="2018-09" db="EMBL/GenBank/DDBJ databases">
        <title>Paenibacillus aracenensis nov. sp. isolated from a cave in southern Spain.</title>
        <authorList>
            <person name="Jurado V."/>
            <person name="Gutierrez-Patricio S."/>
            <person name="Gonzalez-Pimentel J.L."/>
            <person name="Miller A.Z."/>
            <person name="Laiz L."/>
            <person name="Saiz-Jimenez C."/>
        </authorList>
    </citation>
    <scope>NUCLEOTIDE SEQUENCE [LARGE SCALE GENOMIC DNA]</scope>
    <source>
        <strain evidence="2 3">DSM 22867</strain>
    </source>
</reference>
<evidence type="ECO:0000313" key="2">
    <source>
        <dbReference type="EMBL" id="RIX52437.1"/>
    </source>
</evidence>
<proteinExistence type="predicted"/>
<evidence type="ECO:0000313" key="3">
    <source>
        <dbReference type="Proteomes" id="UP000266482"/>
    </source>
</evidence>
<comment type="caution">
    <text evidence="2">The sequence shown here is derived from an EMBL/GenBank/DDBJ whole genome shotgun (WGS) entry which is preliminary data.</text>
</comment>
<evidence type="ECO:0000259" key="1">
    <source>
        <dbReference type="Pfam" id="PF22882"/>
    </source>
</evidence>
<dbReference type="InterPro" id="IPR055171">
    <property type="entry name" value="GT-D-like"/>
</dbReference>
<feature type="domain" description="GT-D fold-like" evidence="1">
    <location>
        <begin position="12"/>
        <end position="236"/>
    </location>
</feature>
<dbReference type="InterPro" id="IPR049785">
    <property type="entry name" value="GT-D-like_firm"/>
</dbReference>
<dbReference type="AlphaFoldDB" id="A0A3A1UVA4"/>
<name>A0A3A1UVA4_9BACL</name>
<keyword evidence="3" id="KW-1185">Reference proteome</keyword>
<accession>A0A3A1UVA4</accession>
<sequence>MIAHIPDEDLLPKEEIVLRISQALEQKLPFCMVRIGDGENFVLAQDSVYTMEHTLGQLWVKVANQGRKGIRFPNIPFRDQMVEAIREADIVGVLAKNDKEIRAHPTHKRHLTNQIFDYFQLEPKALCNATVNRELLYHKPFWEMLREREARVALVSRWAGSAKQRLIRPPYNLKVAFSLPFERNQMMEETLNFLGEHKDEYDIVLASCGVNAVVLSHQVKKRFDKIGIDFGIASQIISSVKL</sequence>
<dbReference type="RefSeq" id="WP_119600163.1">
    <property type="nucleotide sequence ID" value="NZ_QXQA01000007.1"/>
</dbReference>
<dbReference type="NCBIfam" id="NF040628">
    <property type="entry name" value="GT-D_rel"/>
    <property type="match status" value="1"/>
</dbReference>
<organism evidence="2 3">
    <name type="scientific">Paenibacillus nanensis</name>
    <dbReference type="NCBI Taxonomy" id="393251"/>
    <lineage>
        <taxon>Bacteria</taxon>
        <taxon>Bacillati</taxon>
        <taxon>Bacillota</taxon>
        <taxon>Bacilli</taxon>
        <taxon>Bacillales</taxon>
        <taxon>Paenibacillaceae</taxon>
        <taxon>Paenibacillus</taxon>
    </lineage>
</organism>
<gene>
    <name evidence="2" type="ORF">D3P08_13255</name>
</gene>
<dbReference type="EMBL" id="QXQA01000007">
    <property type="protein sequence ID" value="RIX52437.1"/>
    <property type="molecule type" value="Genomic_DNA"/>
</dbReference>
<dbReference type="OrthoDB" id="2655332at2"/>
<dbReference type="Proteomes" id="UP000266482">
    <property type="component" value="Unassembled WGS sequence"/>
</dbReference>
<protein>
    <recommendedName>
        <fullName evidence="1">GT-D fold-like domain-containing protein</fullName>
    </recommendedName>
</protein>